<dbReference type="KEGG" id="ccin:107267766"/>
<keyword evidence="4" id="KW-0010">Activator</keyword>
<proteinExistence type="predicted"/>
<evidence type="ECO:0000256" key="4">
    <source>
        <dbReference type="ARBA" id="ARBA00023159"/>
    </source>
</evidence>
<keyword evidence="3" id="KW-0805">Transcription regulation</keyword>
<dbReference type="Pfam" id="PF20998">
    <property type="entry name" value="Nol11_C"/>
    <property type="match status" value="1"/>
</dbReference>
<keyword evidence="5" id="KW-0804">Transcription</keyword>
<dbReference type="GO" id="GO:0005730">
    <property type="term" value="C:nucleolus"/>
    <property type="evidence" value="ECO:0007669"/>
    <property type="project" value="UniProtKB-SubCell"/>
</dbReference>
<evidence type="ECO:0000256" key="6">
    <source>
        <dbReference type="ARBA" id="ARBA00023242"/>
    </source>
</evidence>
<evidence type="ECO:0000256" key="2">
    <source>
        <dbReference type="ARBA" id="ARBA00022552"/>
    </source>
</evidence>
<dbReference type="Pfam" id="PF08168">
    <property type="entry name" value="NOL11_N"/>
    <property type="match status" value="1"/>
</dbReference>
<sequence length="610" mass="69407">MAKLSSYYTLCPLIDQQNLLGVEKDSDSGCAIVTLGRNIVIRYKLQDLKQVNSWTSKERLTTQVIYDQTESRYAAVFNENHVRVWSDEETDLEKVKRYKFSTPFHTILSLEGHPPVLVTQNGATASLEWALQNKKSWTSPGVLRENEKIVQCQLVSVNNGTYLCALTKAKAEHVYNYVTVGLKRSTYQEDPDQITRIELKRTSEDLMGHVVMQDNNNAYLLTLWSHGRLCRYTLTGSSSTPPPGALVTVVTTVSTKHPVVMTALNETTVAVYGADELEEGAVLMIYNVQFKLAQAVQKLKLYTKDAKLWKVEDKLLLAANRHLAIAPYRLAPQKIESLLGSSLRFKNNIKERNEDSEVMVVQESVVAKWDDHLGNAAAFSFKRLPKSLPKEALTLVNEGLSDAAIQQIIIPQLIERKDIQAIIWCLDNFNDIPEKLLVDLLAFCLKEPEQTFTPVKNGLSETQIKKSISLRRRTFLDKILNTSYSDICLLSYLKTGLSFNEVLTLLHYLIKKLDNETDEIKGSSPLCEKQLIIWATLLLDSHYQHYLLSQDPEILALFNKLDSILEARFQLIEELQNIRPMLERIAHGKPLKPTPKDFNKFYSIEEVKLY</sequence>
<dbReference type="RefSeq" id="XP_015595313.1">
    <property type="nucleotide sequence ID" value="XM_015739827.2"/>
</dbReference>
<dbReference type="GO" id="GO:0030490">
    <property type="term" value="P:maturation of SSU-rRNA"/>
    <property type="evidence" value="ECO:0007669"/>
    <property type="project" value="InterPro"/>
</dbReference>
<evidence type="ECO:0000259" key="8">
    <source>
        <dbReference type="Pfam" id="PF20998"/>
    </source>
</evidence>
<dbReference type="InterPro" id="IPR012584">
    <property type="entry name" value="NOL11_N"/>
</dbReference>
<dbReference type="InterPro" id="IPR048897">
    <property type="entry name" value="Nol11_C"/>
</dbReference>
<evidence type="ECO:0000313" key="9">
    <source>
        <dbReference type="Proteomes" id="UP000694920"/>
    </source>
</evidence>
<evidence type="ECO:0000313" key="10">
    <source>
        <dbReference type="RefSeq" id="XP_015595313.1"/>
    </source>
</evidence>
<accession>A0AAJ7BVI1</accession>
<dbReference type="PANTHER" id="PTHR15633:SF2">
    <property type="entry name" value="NUCLEOLAR PROTEIN 11"/>
    <property type="match status" value="1"/>
</dbReference>
<dbReference type="GO" id="GO:0003723">
    <property type="term" value="F:RNA binding"/>
    <property type="evidence" value="ECO:0007669"/>
    <property type="project" value="TreeGrafter"/>
</dbReference>
<dbReference type="InterPro" id="IPR042859">
    <property type="entry name" value="NOL11"/>
</dbReference>
<evidence type="ECO:0000256" key="3">
    <source>
        <dbReference type="ARBA" id="ARBA00023015"/>
    </source>
</evidence>
<dbReference type="Proteomes" id="UP000694920">
    <property type="component" value="Unplaced"/>
</dbReference>
<name>A0AAJ7BVI1_CEPCN</name>
<feature type="domain" description="Nucleolar protein 11 N-terminal" evidence="7">
    <location>
        <begin position="1"/>
        <end position="329"/>
    </location>
</feature>
<dbReference type="GeneID" id="107267766"/>
<dbReference type="AlphaFoldDB" id="A0AAJ7BVI1"/>
<organism evidence="9 10">
    <name type="scientific">Cephus cinctus</name>
    <name type="common">Wheat stem sawfly</name>
    <dbReference type="NCBI Taxonomy" id="211228"/>
    <lineage>
        <taxon>Eukaryota</taxon>
        <taxon>Metazoa</taxon>
        <taxon>Ecdysozoa</taxon>
        <taxon>Arthropoda</taxon>
        <taxon>Hexapoda</taxon>
        <taxon>Insecta</taxon>
        <taxon>Pterygota</taxon>
        <taxon>Neoptera</taxon>
        <taxon>Endopterygota</taxon>
        <taxon>Hymenoptera</taxon>
        <taxon>Cephoidea</taxon>
        <taxon>Cephidae</taxon>
        <taxon>Cephus</taxon>
    </lineage>
</organism>
<keyword evidence="6" id="KW-0539">Nucleus</keyword>
<protein>
    <submittedName>
        <fullName evidence="10">Nucleolar protein 11</fullName>
    </submittedName>
</protein>
<keyword evidence="9" id="KW-1185">Reference proteome</keyword>
<feature type="domain" description="Nucleolar protein 11 C-terminal" evidence="8">
    <location>
        <begin position="397"/>
        <end position="610"/>
    </location>
</feature>
<dbReference type="PANTHER" id="PTHR15633">
    <property type="entry name" value="NUCLEOLAR PROTEIN 11"/>
    <property type="match status" value="1"/>
</dbReference>
<comment type="subcellular location">
    <subcellularLocation>
        <location evidence="1">Nucleus</location>
        <location evidence="1">Nucleolus</location>
    </subcellularLocation>
</comment>
<evidence type="ECO:0000259" key="7">
    <source>
        <dbReference type="Pfam" id="PF08168"/>
    </source>
</evidence>
<evidence type="ECO:0000256" key="1">
    <source>
        <dbReference type="ARBA" id="ARBA00004604"/>
    </source>
</evidence>
<keyword evidence="2" id="KW-0698">rRNA processing</keyword>
<reference evidence="10" key="1">
    <citation type="submission" date="2025-08" db="UniProtKB">
        <authorList>
            <consortium name="RefSeq"/>
        </authorList>
    </citation>
    <scope>IDENTIFICATION</scope>
</reference>
<gene>
    <name evidence="10" type="primary">LOC107267766</name>
</gene>
<evidence type="ECO:0000256" key="5">
    <source>
        <dbReference type="ARBA" id="ARBA00023163"/>
    </source>
</evidence>